<dbReference type="Gene3D" id="1.20.1280.290">
    <property type="match status" value="2"/>
</dbReference>
<reference evidence="10 11" key="1">
    <citation type="submission" date="2024-01" db="EMBL/GenBank/DDBJ databases">
        <title>The genomes of 5 underutilized Papilionoideae crops provide insights into root nodulation and disease resistanc.</title>
        <authorList>
            <person name="Jiang F."/>
        </authorList>
    </citation>
    <scope>NUCLEOTIDE SEQUENCE [LARGE SCALE GENOMIC DNA]</scope>
    <source>
        <strain evidence="10">LVBAO_FW01</strain>
        <tissue evidence="10">Leaves</tissue>
    </source>
</reference>
<gene>
    <name evidence="10" type="ORF">VNO77_42211</name>
</gene>
<feature type="transmembrane region" description="Helical" evidence="9">
    <location>
        <begin position="49"/>
        <end position="67"/>
    </location>
</feature>
<comment type="caution">
    <text evidence="10">The sequence shown here is derived from an EMBL/GenBank/DDBJ whole genome shotgun (WGS) entry which is preliminary data.</text>
</comment>
<dbReference type="EMBL" id="JAYMYQ010000010">
    <property type="protein sequence ID" value="KAK7308592.1"/>
    <property type="molecule type" value="Genomic_DNA"/>
</dbReference>
<keyword evidence="3 9" id="KW-0813">Transport</keyword>
<evidence type="ECO:0000256" key="9">
    <source>
        <dbReference type="RuleBase" id="RU910715"/>
    </source>
</evidence>
<evidence type="ECO:0000256" key="3">
    <source>
        <dbReference type="ARBA" id="ARBA00022448"/>
    </source>
</evidence>
<evidence type="ECO:0000313" key="11">
    <source>
        <dbReference type="Proteomes" id="UP001367508"/>
    </source>
</evidence>
<feature type="transmembrane region" description="Helical" evidence="9">
    <location>
        <begin position="73"/>
        <end position="93"/>
    </location>
</feature>
<dbReference type="PANTHER" id="PTHR10791:SF28">
    <property type="entry name" value="BIDIRECTIONAL SUGAR TRANSPORTER SWEET3"/>
    <property type="match status" value="1"/>
</dbReference>
<dbReference type="Proteomes" id="UP001367508">
    <property type="component" value="Unassembled WGS sequence"/>
</dbReference>
<keyword evidence="5 9" id="KW-0812">Transmembrane</keyword>
<proteinExistence type="inferred from homology"/>
<dbReference type="AlphaFoldDB" id="A0AAN9K0M2"/>
<evidence type="ECO:0000256" key="4">
    <source>
        <dbReference type="ARBA" id="ARBA00022597"/>
    </source>
</evidence>
<dbReference type="InterPro" id="IPR004316">
    <property type="entry name" value="SWEET_rpt"/>
</dbReference>
<comment type="similarity">
    <text evidence="2 9">Belongs to the SWEET sugar transporter family.</text>
</comment>
<evidence type="ECO:0000256" key="7">
    <source>
        <dbReference type="ARBA" id="ARBA00022989"/>
    </source>
</evidence>
<comment type="caution">
    <text evidence="9">Lacks conserved residue(s) required for the propagation of feature annotation.</text>
</comment>
<keyword evidence="7 9" id="KW-1133">Transmembrane helix</keyword>
<keyword evidence="6" id="KW-0677">Repeat</keyword>
<feature type="transmembrane region" description="Helical" evidence="9">
    <location>
        <begin position="105"/>
        <end position="125"/>
    </location>
</feature>
<evidence type="ECO:0000256" key="6">
    <source>
        <dbReference type="ARBA" id="ARBA00022737"/>
    </source>
</evidence>
<feature type="transmembrane region" description="Helical" evidence="9">
    <location>
        <begin position="131"/>
        <end position="151"/>
    </location>
</feature>
<sequence length="270" mass="30797">MVDTLLFAVAAFGNATTISLYVTQIVTFKRIIRKKCIEESSCIPYIIRLFNCLLFTWYGLPVVSYTWQNFPLVTVNGIGVLLHFSFLLIYFWFASPKAKMKVAMTAIPLLLLFCITVSVSAFALHDNGYRKLLVGSIGFGASAAMYGFPLLEIKKEIETKSEELMPLPISMCKFLANVLWITYGLLIRDIFVTGTNAIETPLSILQLILHQKNRKGSVVTKPNREDLENGNVETMDMEMRNAEEKANFYLQNRIFTNDEALKRFCKRYPR</sequence>
<evidence type="ECO:0000256" key="5">
    <source>
        <dbReference type="ARBA" id="ARBA00022692"/>
    </source>
</evidence>
<evidence type="ECO:0000256" key="1">
    <source>
        <dbReference type="ARBA" id="ARBA00004127"/>
    </source>
</evidence>
<dbReference type="PANTHER" id="PTHR10791">
    <property type="entry name" value="RAG1-ACTIVATING PROTEIN 1"/>
    <property type="match status" value="1"/>
</dbReference>
<keyword evidence="11" id="KW-1185">Reference proteome</keyword>
<dbReference type="InterPro" id="IPR047664">
    <property type="entry name" value="SWEET"/>
</dbReference>
<protein>
    <recommendedName>
        <fullName evidence="9">Bidirectional sugar transporter SWEET</fullName>
    </recommendedName>
</protein>
<evidence type="ECO:0000313" key="10">
    <source>
        <dbReference type="EMBL" id="KAK7308592.1"/>
    </source>
</evidence>
<organism evidence="10 11">
    <name type="scientific">Canavalia gladiata</name>
    <name type="common">Sword bean</name>
    <name type="synonym">Dolichos gladiatus</name>
    <dbReference type="NCBI Taxonomy" id="3824"/>
    <lineage>
        <taxon>Eukaryota</taxon>
        <taxon>Viridiplantae</taxon>
        <taxon>Streptophyta</taxon>
        <taxon>Embryophyta</taxon>
        <taxon>Tracheophyta</taxon>
        <taxon>Spermatophyta</taxon>
        <taxon>Magnoliopsida</taxon>
        <taxon>eudicotyledons</taxon>
        <taxon>Gunneridae</taxon>
        <taxon>Pentapetalae</taxon>
        <taxon>rosids</taxon>
        <taxon>fabids</taxon>
        <taxon>Fabales</taxon>
        <taxon>Fabaceae</taxon>
        <taxon>Papilionoideae</taxon>
        <taxon>50 kb inversion clade</taxon>
        <taxon>NPAAA clade</taxon>
        <taxon>indigoferoid/millettioid clade</taxon>
        <taxon>Phaseoleae</taxon>
        <taxon>Canavalia</taxon>
    </lineage>
</organism>
<evidence type="ECO:0000256" key="8">
    <source>
        <dbReference type="ARBA" id="ARBA00023136"/>
    </source>
</evidence>
<accession>A0AAN9K0M2</accession>
<dbReference type="Pfam" id="PF03083">
    <property type="entry name" value="MtN3_slv"/>
    <property type="match status" value="2"/>
</dbReference>
<evidence type="ECO:0000256" key="2">
    <source>
        <dbReference type="ARBA" id="ARBA00007809"/>
    </source>
</evidence>
<comment type="subcellular location">
    <subcellularLocation>
        <location evidence="1">Endomembrane system</location>
        <topology evidence="1">Multi-pass membrane protein</topology>
    </subcellularLocation>
</comment>
<feature type="transmembrane region" description="Helical" evidence="9">
    <location>
        <begin position="6"/>
        <end position="28"/>
    </location>
</feature>
<dbReference type="GO" id="GO:0012505">
    <property type="term" value="C:endomembrane system"/>
    <property type="evidence" value="ECO:0007669"/>
    <property type="project" value="UniProtKB-SubCell"/>
</dbReference>
<keyword evidence="8 9" id="KW-0472">Membrane</keyword>
<comment type="function">
    <text evidence="9">Mediates both low-affinity uptake and efflux of sugar across the membrane.</text>
</comment>
<keyword evidence="4 9" id="KW-0762">Sugar transport</keyword>
<name>A0AAN9K0M2_CANGL</name>
<dbReference type="GO" id="GO:0016020">
    <property type="term" value="C:membrane"/>
    <property type="evidence" value="ECO:0007669"/>
    <property type="project" value="InterPro"/>
</dbReference>
<dbReference type="GO" id="GO:0051119">
    <property type="term" value="F:sugar transmembrane transporter activity"/>
    <property type="evidence" value="ECO:0007669"/>
    <property type="project" value="InterPro"/>
</dbReference>